<evidence type="ECO:0000313" key="2">
    <source>
        <dbReference type="EMBL" id="MFH6984248.1"/>
    </source>
</evidence>
<dbReference type="InterPro" id="IPR045916">
    <property type="entry name" value="DUF5777"/>
</dbReference>
<reference evidence="2 3" key="1">
    <citation type="journal article" date="2013" name="Int. J. Syst. Evol. Microbiol.">
        <title>Marinoscillum luteum sp. nov., isolated from marine sediment.</title>
        <authorList>
            <person name="Cha I.T."/>
            <person name="Park S.J."/>
            <person name="Kim S.J."/>
            <person name="Kim J.G."/>
            <person name="Jung M.Y."/>
            <person name="Shin K.S."/>
            <person name="Kwon K.K."/>
            <person name="Yang S.H."/>
            <person name="Seo Y.S."/>
            <person name="Rhee S.K."/>
        </authorList>
    </citation>
    <scope>NUCLEOTIDE SEQUENCE [LARGE SCALE GENOMIC DNA]</scope>
    <source>
        <strain evidence="2 3">KCTC 23939</strain>
    </source>
</reference>
<dbReference type="Proteomes" id="UP001610063">
    <property type="component" value="Unassembled WGS sequence"/>
</dbReference>
<dbReference type="RefSeq" id="WP_395417634.1">
    <property type="nucleotide sequence ID" value="NZ_JBIPKE010000017.1"/>
</dbReference>
<gene>
    <name evidence="2" type="ORF">ACHKAR_12405</name>
</gene>
<organism evidence="2 3">
    <name type="scientific">Marinoscillum luteum</name>
    <dbReference type="NCBI Taxonomy" id="861051"/>
    <lineage>
        <taxon>Bacteria</taxon>
        <taxon>Pseudomonadati</taxon>
        <taxon>Bacteroidota</taxon>
        <taxon>Cytophagia</taxon>
        <taxon>Cytophagales</taxon>
        <taxon>Reichenbachiellaceae</taxon>
        <taxon>Marinoscillum</taxon>
    </lineage>
</organism>
<name>A0ABW7N9G6_9BACT</name>
<dbReference type="Pfam" id="PF19089">
    <property type="entry name" value="DUF5777"/>
    <property type="match status" value="1"/>
</dbReference>
<dbReference type="EMBL" id="JBIPKE010000017">
    <property type="protein sequence ID" value="MFH6984248.1"/>
    <property type="molecule type" value="Genomic_DNA"/>
</dbReference>
<proteinExistence type="predicted"/>
<feature type="domain" description="DUF5777" evidence="1">
    <location>
        <begin position="27"/>
        <end position="276"/>
    </location>
</feature>
<evidence type="ECO:0000313" key="3">
    <source>
        <dbReference type="Proteomes" id="UP001610063"/>
    </source>
</evidence>
<comment type="caution">
    <text evidence="2">The sequence shown here is derived from an EMBL/GenBank/DDBJ whole genome shotgun (WGS) entry which is preliminary data.</text>
</comment>
<protein>
    <submittedName>
        <fullName evidence="2">DUF5777 family beta-barrel protein</fullName>
    </submittedName>
</protein>
<sequence>MRPILLILLTLWTSVVFSQTEYAYETFDDTRVVNGHSVETNLEGVLTFIISHRFGTLNRGAYEVWGLDNATMRMGLDYGLTNNLMIGIGRSTFEKTADGYLKYRLLAQSSGDRTVPVTITLLGTTALKTLKRFDGIDLTFQQKLSYTSQLLISRKFGPRFSAQLMPTYLHRNLVEDDEQNDILSLGFAGQYQLSKNWSLSMEYYATPGSALPDGSGASPEYSQSMALGVQIDTKGHVFQLHFGNSRGMIEKFFVAETGGKWQKGDIHFGFNITRDFTVKGRRVR</sequence>
<keyword evidence="3" id="KW-1185">Reference proteome</keyword>
<accession>A0ABW7N9G6</accession>
<evidence type="ECO:0000259" key="1">
    <source>
        <dbReference type="Pfam" id="PF19089"/>
    </source>
</evidence>